<dbReference type="EMBL" id="QJVD01000001">
    <property type="protein sequence ID" value="PYI69825.1"/>
    <property type="molecule type" value="Genomic_DNA"/>
</dbReference>
<proteinExistence type="predicted"/>
<organism evidence="1 2">
    <name type="scientific">Arthrobacter livingstonensis</name>
    <dbReference type="NCBI Taxonomy" id="670078"/>
    <lineage>
        <taxon>Bacteria</taxon>
        <taxon>Bacillati</taxon>
        <taxon>Actinomycetota</taxon>
        <taxon>Actinomycetes</taxon>
        <taxon>Micrococcales</taxon>
        <taxon>Micrococcaceae</taxon>
        <taxon>Arthrobacter</taxon>
    </lineage>
</organism>
<dbReference type="NCBIfam" id="TIGR04498">
    <property type="entry name" value="AbiV_defense"/>
    <property type="match status" value="1"/>
</dbReference>
<accession>A0A2V5LDQ7</accession>
<gene>
    <name evidence="1" type="ORF">CVV68_01595</name>
</gene>
<evidence type="ECO:0000313" key="1">
    <source>
        <dbReference type="EMBL" id="PYI69825.1"/>
    </source>
</evidence>
<name>A0A2V5LDQ7_9MICC</name>
<protein>
    <submittedName>
        <fullName evidence="1">Uncharacterized protein</fullName>
    </submittedName>
</protein>
<keyword evidence="2" id="KW-1185">Reference proteome</keyword>
<reference evidence="1 2" key="1">
    <citation type="submission" date="2018-05" db="EMBL/GenBank/DDBJ databases">
        <title>Genetic diversity of glacier-inhabiting Cryobacterium bacteria in China and description of Cryobacterium mengkeensis sp. nov. and Arthrobacter glacialis sp. nov.</title>
        <authorList>
            <person name="Liu Q."/>
            <person name="Xin Y.-H."/>
        </authorList>
    </citation>
    <scope>NUCLEOTIDE SEQUENCE [LARGE SCALE GENOMIC DNA]</scope>
    <source>
        <strain evidence="1 2">LI2</strain>
    </source>
</reference>
<dbReference type="InterPro" id="IPR030987">
    <property type="entry name" value="AbiV"/>
</dbReference>
<evidence type="ECO:0000313" key="2">
    <source>
        <dbReference type="Proteomes" id="UP000247832"/>
    </source>
</evidence>
<dbReference type="AlphaFoldDB" id="A0A2V5LDQ7"/>
<dbReference type="OrthoDB" id="7262970at2"/>
<dbReference type="RefSeq" id="WP_110499249.1">
    <property type="nucleotide sequence ID" value="NZ_QJVD01000001.1"/>
</dbReference>
<comment type="caution">
    <text evidence="1">The sequence shown here is derived from an EMBL/GenBank/DDBJ whole genome shotgun (WGS) entry which is preliminary data.</text>
</comment>
<sequence length="291" mass="32928">MMIPRRLDQILTKKPVLRLSIIGDGLQRLGEHVAGLAASIETLQARDDIRGAAALDVICTEEAAKVLILLDMARDIYSQKVGQISAKSFYNHLARSIYAQVHGSNPADYREIVRQVKDHRESHYLDGPNDADWGFRNDLQRQRDTALYVDYEENEPGQFSWSGGNPELVNVSAMITPLVLSMREVGMLTEAGARATAEVWKISKFDESTRWEYCQLKALDVVRSVLPEHEEEARGLRGHTVTVTQKWTFPLTGLDLSLIVRPREVMQEKQAAHLNQMMMDEYGPSMTGDYR</sequence>
<dbReference type="Proteomes" id="UP000247832">
    <property type="component" value="Unassembled WGS sequence"/>
</dbReference>
<dbReference type="Pfam" id="PF18728">
    <property type="entry name" value="HEPN_AbiV"/>
    <property type="match status" value="1"/>
</dbReference>